<sequence length="235" mass="24455">MSQPVALVTGGNRGIGLAIAQELKDQGFLVVITHRSGSAPVGFESISMDVTSTKSVDDGFTSIEEKFGFPEVVVANAGITRDGLVMRMSDEDFVDVIDTNLTGAFRVARRATRGLLKLKKGRLIFVGSVVGSVGAAGQVNYSASKSGLVGMARSFAKELGSRGITANVVAPGFVETDMTAELDTKRRDEIEAAVPLARFCSPQEVAGVVAFIASEKAGYITGAVIPVDGGLGMGH</sequence>
<comment type="similarity">
    <text evidence="1">Belongs to the short-chain dehydrogenases/reductases (SDR) family.</text>
</comment>
<dbReference type="SUPFAM" id="SSF51735">
    <property type="entry name" value="NAD(P)-binding Rossmann-fold domains"/>
    <property type="match status" value="1"/>
</dbReference>
<dbReference type="SMART" id="SM00822">
    <property type="entry name" value="PKS_KR"/>
    <property type="match status" value="1"/>
</dbReference>
<evidence type="ECO:0000313" key="11">
    <source>
        <dbReference type="EMBL" id="CAB5073007.1"/>
    </source>
</evidence>
<feature type="domain" description="Ketoreductase" evidence="3">
    <location>
        <begin position="4"/>
        <end position="177"/>
    </location>
</feature>
<dbReference type="PANTHER" id="PTHR42760:SF96">
    <property type="entry name" value="3-OXOACYL-[ACYL-CARRIER-PROTEIN] REDUCTASE FABG"/>
    <property type="match status" value="1"/>
</dbReference>
<evidence type="ECO:0000313" key="8">
    <source>
        <dbReference type="EMBL" id="CAB4901601.1"/>
    </source>
</evidence>
<proteinExistence type="inferred from homology"/>
<evidence type="ECO:0000313" key="6">
    <source>
        <dbReference type="EMBL" id="CAB4802375.1"/>
    </source>
</evidence>
<evidence type="ECO:0000256" key="1">
    <source>
        <dbReference type="ARBA" id="ARBA00006484"/>
    </source>
</evidence>
<evidence type="ECO:0000313" key="7">
    <source>
        <dbReference type="EMBL" id="CAB4850835.1"/>
    </source>
</evidence>
<dbReference type="EMBL" id="CAFBMI010000054">
    <property type="protein sequence ID" value="CAB4901601.1"/>
    <property type="molecule type" value="Genomic_DNA"/>
</dbReference>
<dbReference type="NCBIfam" id="NF009466">
    <property type="entry name" value="PRK12826.1-2"/>
    <property type="match status" value="1"/>
</dbReference>
<dbReference type="Gene3D" id="3.40.50.720">
    <property type="entry name" value="NAD(P)-binding Rossmann-like Domain"/>
    <property type="match status" value="1"/>
</dbReference>
<evidence type="ECO:0000256" key="2">
    <source>
        <dbReference type="ARBA" id="ARBA00023002"/>
    </source>
</evidence>
<evidence type="ECO:0000313" key="9">
    <source>
        <dbReference type="EMBL" id="CAB4973800.1"/>
    </source>
</evidence>
<dbReference type="EMBL" id="CAFBQZ010000044">
    <property type="protein sequence ID" value="CAB5073007.1"/>
    <property type="molecule type" value="Genomic_DNA"/>
</dbReference>
<gene>
    <name evidence="4" type="ORF">UFOPK1773_00501</name>
    <name evidence="5" type="ORF">UFOPK2931_00317</name>
    <name evidence="6" type="ORF">UFOPK3056_00574</name>
    <name evidence="7" type="ORF">UFOPK3287_00894</name>
    <name evidence="8" type="ORF">UFOPK3558_00710</name>
    <name evidence="9" type="ORF">UFOPK3916_00605</name>
    <name evidence="10" type="ORF">UFOPK4074_00895</name>
    <name evidence="11" type="ORF">UFOPK4372_00681</name>
</gene>
<dbReference type="InterPro" id="IPR036291">
    <property type="entry name" value="NAD(P)-bd_dom_sf"/>
</dbReference>
<dbReference type="PANTHER" id="PTHR42760">
    <property type="entry name" value="SHORT-CHAIN DEHYDROGENASES/REDUCTASES FAMILY MEMBER"/>
    <property type="match status" value="1"/>
</dbReference>
<dbReference type="FunFam" id="3.40.50.720:FF:000173">
    <property type="entry name" value="3-oxoacyl-[acyl-carrier protein] reductase"/>
    <property type="match status" value="1"/>
</dbReference>
<dbReference type="GO" id="GO:0016616">
    <property type="term" value="F:oxidoreductase activity, acting on the CH-OH group of donors, NAD or NADP as acceptor"/>
    <property type="evidence" value="ECO:0007669"/>
    <property type="project" value="TreeGrafter"/>
</dbReference>
<evidence type="ECO:0000313" key="4">
    <source>
        <dbReference type="EMBL" id="CAB4586138.1"/>
    </source>
</evidence>
<keyword evidence="2" id="KW-0560">Oxidoreductase</keyword>
<dbReference type="InterPro" id="IPR002347">
    <property type="entry name" value="SDR_fam"/>
</dbReference>
<dbReference type="AlphaFoldDB" id="A0A6J6Y1Q8"/>
<name>A0A6J6Y1Q8_9ZZZZ</name>
<dbReference type="EMBL" id="CAFAAR010000038">
    <property type="protein sequence ID" value="CAB4802375.1"/>
    <property type="molecule type" value="Genomic_DNA"/>
</dbReference>
<protein>
    <submittedName>
        <fullName evidence="6">Unannotated protein</fullName>
    </submittedName>
</protein>
<dbReference type="EMBL" id="CAFBOE010000041">
    <property type="protein sequence ID" value="CAB4973800.1"/>
    <property type="molecule type" value="Genomic_DNA"/>
</dbReference>
<dbReference type="PRINTS" id="PR00080">
    <property type="entry name" value="SDRFAMILY"/>
</dbReference>
<evidence type="ECO:0000259" key="3">
    <source>
        <dbReference type="SMART" id="SM00822"/>
    </source>
</evidence>
<dbReference type="PROSITE" id="PS00061">
    <property type="entry name" value="ADH_SHORT"/>
    <property type="match status" value="1"/>
</dbReference>
<organism evidence="6">
    <name type="scientific">freshwater metagenome</name>
    <dbReference type="NCBI Taxonomy" id="449393"/>
    <lineage>
        <taxon>unclassified sequences</taxon>
        <taxon>metagenomes</taxon>
        <taxon>ecological metagenomes</taxon>
    </lineage>
</organism>
<accession>A0A6J6Y1Q8</accession>
<evidence type="ECO:0000313" key="5">
    <source>
        <dbReference type="EMBL" id="CAB4774087.1"/>
    </source>
</evidence>
<dbReference type="GO" id="GO:0030497">
    <property type="term" value="P:fatty acid elongation"/>
    <property type="evidence" value="ECO:0007669"/>
    <property type="project" value="TreeGrafter"/>
</dbReference>
<dbReference type="EMBL" id="CAFBJH010000056">
    <property type="protein sequence ID" value="CAB4850835.1"/>
    <property type="molecule type" value="Genomic_DNA"/>
</dbReference>
<dbReference type="Pfam" id="PF13561">
    <property type="entry name" value="adh_short_C2"/>
    <property type="match status" value="1"/>
</dbReference>
<evidence type="ECO:0000313" key="10">
    <source>
        <dbReference type="EMBL" id="CAB5016061.1"/>
    </source>
</evidence>
<dbReference type="EMBL" id="CAEZUA010000022">
    <property type="protein sequence ID" value="CAB4586138.1"/>
    <property type="molecule type" value="Genomic_DNA"/>
</dbReference>
<dbReference type="InterPro" id="IPR057326">
    <property type="entry name" value="KR_dom"/>
</dbReference>
<dbReference type="EMBL" id="CAFBPG010000087">
    <property type="protein sequence ID" value="CAB5016061.1"/>
    <property type="molecule type" value="Genomic_DNA"/>
</dbReference>
<dbReference type="EMBL" id="CAEZZZ010000008">
    <property type="protein sequence ID" value="CAB4774087.1"/>
    <property type="molecule type" value="Genomic_DNA"/>
</dbReference>
<dbReference type="PRINTS" id="PR00081">
    <property type="entry name" value="GDHRDH"/>
</dbReference>
<reference evidence="6" key="1">
    <citation type="submission" date="2020-05" db="EMBL/GenBank/DDBJ databases">
        <authorList>
            <person name="Chiriac C."/>
            <person name="Salcher M."/>
            <person name="Ghai R."/>
            <person name="Kavagutti S V."/>
        </authorList>
    </citation>
    <scope>NUCLEOTIDE SEQUENCE</scope>
</reference>
<dbReference type="InterPro" id="IPR020904">
    <property type="entry name" value="Sc_DH/Rdtase_CS"/>
</dbReference>